<organism evidence="2 3">
    <name type="scientific">Tothia fuscella</name>
    <dbReference type="NCBI Taxonomy" id="1048955"/>
    <lineage>
        <taxon>Eukaryota</taxon>
        <taxon>Fungi</taxon>
        <taxon>Dikarya</taxon>
        <taxon>Ascomycota</taxon>
        <taxon>Pezizomycotina</taxon>
        <taxon>Dothideomycetes</taxon>
        <taxon>Pleosporomycetidae</taxon>
        <taxon>Venturiales</taxon>
        <taxon>Cylindrosympodiaceae</taxon>
        <taxon>Tothia</taxon>
    </lineage>
</organism>
<dbReference type="PANTHER" id="PTHR10927:SF2">
    <property type="entry name" value="RESTRICTION OF TELOMERE CAPPING PROTEIN 3"/>
    <property type="match status" value="1"/>
</dbReference>
<dbReference type="OrthoDB" id="2567806at2759"/>
<protein>
    <submittedName>
        <fullName evidence="2">RNA binding protein</fullName>
    </submittedName>
</protein>
<reference evidence="2" key="1">
    <citation type="journal article" date="2020" name="Stud. Mycol.">
        <title>101 Dothideomycetes genomes: a test case for predicting lifestyles and emergence of pathogens.</title>
        <authorList>
            <person name="Haridas S."/>
            <person name="Albert R."/>
            <person name="Binder M."/>
            <person name="Bloem J."/>
            <person name="Labutti K."/>
            <person name="Salamov A."/>
            <person name="Andreopoulos B."/>
            <person name="Baker S."/>
            <person name="Barry K."/>
            <person name="Bills G."/>
            <person name="Bluhm B."/>
            <person name="Cannon C."/>
            <person name="Castanera R."/>
            <person name="Culley D."/>
            <person name="Daum C."/>
            <person name="Ezra D."/>
            <person name="Gonzalez J."/>
            <person name="Henrissat B."/>
            <person name="Kuo A."/>
            <person name="Liang C."/>
            <person name="Lipzen A."/>
            <person name="Lutzoni F."/>
            <person name="Magnuson J."/>
            <person name="Mondo S."/>
            <person name="Nolan M."/>
            <person name="Ohm R."/>
            <person name="Pangilinan J."/>
            <person name="Park H.-J."/>
            <person name="Ramirez L."/>
            <person name="Alfaro M."/>
            <person name="Sun H."/>
            <person name="Tritt A."/>
            <person name="Yoshinaga Y."/>
            <person name="Zwiers L.-H."/>
            <person name="Turgeon B."/>
            <person name="Goodwin S."/>
            <person name="Spatafora J."/>
            <person name="Crous P."/>
            <person name="Grigoriev I."/>
        </authorList>
    </citation>
    <scope>NUCLEOTIDE SEQUENCE</scope>
    <source>
        <strain evidence="2">CBS 130266</strain>
    </source>
</reference>
<dbReference type="InterPro" id="IPR036786">
    <property type="entry name" value="Ribosome_mat_SBDS_N_sf"/>
</dbReference>
<dbReference type="EMBL" id="MU007013">
    <property type="protein sequence ID" value="KAF2435531.1"/>
    <property type="molecule type" value="Genomic_DNA"/>
</dbReference>
<feature type="domain" description="Ribosome maturation protein SDO1/SBDS N-terminal" evidence="1">
    <location>
        <begin position="8"/>
        <end position="97"/>
    </location>
</feature>
<keyword evidence="3" id="KW-1185">Reference proteome</keyword>
<name>A0A9P4U3D8_9PEZI</name>
<dbReference type="AlphaFoldDB" id="A0A9P4U3D8"/>
<dbReference type="Gene3D" id="3.30.1250.10">
    <property type="entry name" value="Ribosome maturation protein SBDS, N-terminal domain"/>
    <property type="match status" value="1"/>
</dbReference>
<proteinExistence type="predicted"/>
<evidence type="ECO:0000313" key="2">
    <source>
        <dbReference type="EMBL" id="KAF2435531.1"/>
    </source>
</evidence>
<evidence type="ECO:0000313" key="3">
    <source>
        <dbReference type="Proteomes" id="UP000800235"/>
    </source>
</evidence>
<sequence>MTRADTQQVKVHFKGSKDDFIVMAESVEAVKKWKEDKSVPLVEVVNSFDVFHTDGHGVQGELNRASNQLLETEFGTKNSDEVVQKILEQGEVQEVKNAARQGDRNIANSGKVAH</sequence>
<evidence type="ECO:0000259" key="1">
    <source>
        <dbReference type="Pfam" id="PF01172"/>
    </source>
</evidence>
<comment type="caution">
    <text evidence="2">The sequence shown here is derived from an EMBL/GenBank/DDBJ whole genome shotgun (WGS) entry which is preliminary data.</text>
</comment>
<accession>A0A9P4U3D8</accession>
<gene>
    <name evidence="2" type="ORF">EJ08DRAFT_692774</name>
</gene>
<dbReference type="Proteomes" id="UP000800235">
    <property type="component" value="Unassembled WGS sequence"/>
</dbReference>
<dbReference type="PANTHER" id="PTHR10927">
    <property type="entry name" value="RIBOSOME MATURATION PROTEIN SBDS"/>
    <property type="match status" value="1"/>
</dbReference>
<dbReference type="SUPFAM" id="SSF89895">
    <property type="entry name" value="FYSH domain"/>
    <property type="match status" value="1"/>
</dbReference>
<dbReference type="Pfam" id="PF01172">
    <property type="entry name" value="SBDS_N"/>
    <property type="match status" value="1"/>
</dbReference>
<dbReference type="InterPro" id="IPR039100">
    <property type="entry name" value="Sdo1/SBDS-like"/>
</dbReference>
<dbReference type="InterPro" id="IPR019783">
    <property type="entry name" value="SDO1/SBDS_N"/>
</dbReference>